<dbReference type="AlphaFoldDB" id="A0A2T5P9T6"/>
<protein>
    <submittedName>
        <fullName evidence="1">Uncharacterized protein</fullName>
    </submittedName>
</protein>
<accession>A0A2T5P9T6</accession>
<sequence>MINSATDADTHKLSNKIPVDPVKSFSNAARLHNFSLTDTTNPDSRITPYLYIVKTSESSLNIATGLIYEPNIGTASKYMLQLPGTYTVEELSSLSPEQASILQSTVDSGFEQLLGFFSREGSESPLGQPIKYKSAFISPRFDFTLDGSVAAKDDHITWIRTYGGLYGLRNGTFSVSY</sequence>
<evidence type="ECO:0000313" key="2">
    <source>
        <dbReference type="Proteomes" id="UP000244064"/>
    </source>
</evidence>
<dbReference type="Proteomes" id="UP000244064">
    <property type="component" value="Unassembled WGS sequence"/>
</dbReference>
<name>A0A2T5P9T6_9PSED</name>
<keyword evidence="2" id="KW-1185">Reference proteome</keyword>
<dbReference type="EMBL" id="QASN01000017">
    <property type="protein sequence ID" value="PTU74475.1"/>
    <property type="molecule type" value="Genomic_DNA"/>
</dbReference>
<organism evidence="1 2">
    <name type="scientific">Pseudomonas mangrovi</name>
    <dbReference type="NCBI Taxonomy" id="2161748"/>
    <lineage>
        <taxon>Bacteria</taxon>
        <taxon>Pseudomonadati</taxon>
        <taxon>Pseudomonadota</taxon>
        <taxon>Gammaproteobacteria</taxon>
        <taxon>Pseudomonadales</taxon>
        <taxon>Pseudomonadaceae</taxon>
        <taxon>Pseudomonas</taxon>
    </lineage>
</organism>
<evidence type="ECO:0000313" key="1">
    <source>
        <dbReference type="EMBL" id="PTU74475.1"/>
    </source>
</evidence>
<gene>
    <name evidence="1" type="ORF">DBO85_10330</name>
</gene>
<proteinExistence type="predicted"/>
<reference evidence="1 2" key="1">
    <citation type="submission" date="2018-04" db="EMBL/GenBank/DDBJ databases">
        <title>Pseudomonas sp. nov., isolated from mangrove soil.</title>
        <authorList>
            <person name="Chen C."/>
        </authorList>
    </citation>
    <scope>NUCLEOTIDE SEQUENCE [LARGE SCALE GENOMIC DNA]</scope>
    <source>
        <strain evidence="1 2">TC-11</strain>
    </source>
</reference>
<comment type="caution">
    <text evidence="1">The sequence shown here is derived from an EMBL/GenBank/DDBJ whole genome shotgun (WGS) entry which is preliminary data.</text>
</comment>